<dbReference type="PROSITE" id="PS51168">
    <property type="entry name" value="CHORISMATE_MUT_2"/>
    <property type="match status" value="1"/>
</dbReference>
<evidence type="ECO:0000256" key="1">
    <source>
        <dbReference type="ARBA" id="ARBA00000824"/>
    </source>
</evidence>
<dbReference type="InterPro" id="IPR002912">
    <property type="entry name" value="ACT_dom"/>
</dbReference>
<dbReference type="InterPro" id="IPR036979">
    <property type="entry name" value="CM_dom_sf"/>
</dbReference>
<evidence type="ECO:0000256" key="13">
    <source>
        <dbReference type="ARBA" id="ARBA00023235"/>
    </source>
</evidence>
<dbReference type="GO" id="GO:0009094">
    <property type="term" value="P:L-phenylalanine biosynthetic process"/>
    <property type="evidence" value="ECO:0007669"/>
    <property type="project" value="UniProtKB-UniPathway"/>
</dbReference>
<dbReference type="Pfam" id="PF01817">
    <property type="entry name" value="CM_2"/>
    <property type="match status" value="1"/>
</dbReference>
<dbReference type="NCBIfam" id="NF008865">
    <property type="entry name" value="PRK11898.1"/>
    <property type="match status" value="1"/>
</dbReference>
<dbReference type="GO" id="GO:0004106">
    <property type="term" value="F:chorismate mutase activity"/>
    <property type="evidence" value="ECO:0007669"/>
    <property type="project" value="UniProtKB-EC"/>
</dbReference>
<keyword evidence="10" id="KW-0028">Amino-acid biosynthesis</keyword>
<dbReference type="PANTHER" id="PTHR21022:SF19">
    <property type="entry name" value="PREPHENATE DEHYDRATASE-RELATED"/>
    <property type="match status" value="1"/>
</dbReference>
<dbReference type="UniPathway" id="UPA00121">
    <property type="reaction ID" value="UER00345"/>
</dbReference>
<evidence type="ECO:0000256" key="15">
    <source>
        <dbReference type="ARBA" id="ARBA00023268"/>
    </source>
</evidence>
<evidence type="ECO:0000256" key="11">
    <source>
        <dbReference type="ARBA" id="ARBA00023141"/>
    </source>
</evidence>
<dbReference type="InterPro" id="IPR036263">
    <property type="entry name" value="Chorismate_II_sf"/>
</dbReference>
<reference evidence="20 21" key="1">
    <citation type="submission" date="2020-12" db="EMBL/GenBank/DDBJ databases">
        <title>Sulforoseuscoccus oceanibium gen. nov., sp. nov., a representative of the phylum Verrucomicrobia with special cytoplasmic membrane, and proposal of Sulforoseuscoccusaceae fam. nov.</title>
        <authorList>
            <person name="Xi F."/>
        </authorList>
    </citation>
    <scope>NUCLEOTIDE SEQUENCE [LARGE SCALE GENOMIC DNA]</scope>
    <source>
        <strain evidence="20 21">T37</strain>
    </source>
</reference>
<evidence type="ECO:0000256" key="6">
    <source>
        <dbReference type="ARBA" id="ARBA00012404"/>
    </source>
</evidence>
<dbReference type="PROSITE" id="PS00857">
    <property type="entry name" value="PREPHENATE_DEHYDR_1"/>
    <property type="match status" value="1"/>
</dbReference>
<sequence>MALDDVRNRIDTIDTELLRLLNERAEMVHEVGEIKKANGLEFYAPEREESLLTKLAERNEQMGGKLPEQSVRAIYREIMSAALALETDFKIAYLGPAGTWTHQAAISKFGNSVDYLPQTNFADVFDAVARGKALYGVVPIENSTEGAVSHTLDLFADSPLKICAQVMLTIENNLIANIERDQITKLYSHPQVFGQCREWIHRNFPAADLVEVSSTTRAAELAAADPHGAALAGALAAELYGLSIVESSIQDSTTNTTRFLVLGRKTCPATGNDRTSIMFAVKDRPGSLYDALKPFNEFNINMSKIESRPSKKRNWEYFFFVDIKGHCTDPKLVTALEELSEHCSFIKILGSYPDTMRPE</sequence>
<evidence type="ECO:0000256" key="16">
    <source>
        <dbReference type="ARBA" id="ARBA00031175"/>
    </source>
</evidence>
<evidence type="ECO:0000256" key="18">
    <source>
        <dbReference type="ARBA" id="ARBA00047848"/>
    </source>
</evidence>
<dbReference type="Proteomes" id="UP000475117">
    <property type="component" value="Chromosome"/>
</dbReference>
<dbReference type="CDD" id="cd04905">
    <property type="entry name" value="ACT_CM-PDT"/>
    <property type="match status" value="1"/>
</dbReference>
<feature type="site" description="Essential for prephenate dehydratase activity" evidence="19">
    <location>
        <position position="257"/>
    </location>
</feature>
<dbReference type="InterPro" id="IPR002701">
    <property type="entry name" value="CM_II_prokaryot"/>
</dbReference>
<dbReference type="GO" id="GO:0004664">
    <property type="term" value="F:prephenate dehydratase activity"/>
    <property type="evidence" value="ECO:0007669"/>
    <property type="project" value="UniProtKB-EC"/>
</dbReference>
<dbReference type="EC" id="5.4.99.5" evidence="6"/>
<dbReference type="EC" id="4.2.1.51" evidence="7"/>
<dbReference type="InterPro" id="IPR008242">
    <property type="entry name" value="Chor_mutase/pphenate_deHydtase"/>
</dbReference>
<accession>A0A6B3LBY6</accession>
<comment type="pathway">
    <text evidence="5">Metabolic intermediate biosynthesis; prephenate biosynthesis; prephenate from chorismate: step 1/1.</text>
</comment>
<dbReference type="PROSITE" id="PS00858">
    <property type="entry name" value="PREPHENATE_DEHYDR_2"/>
    <property type="match status" value="1"/>
</dbReference>
<dbReference type="RefSeq" id="WP_164363577.1">
    <property type="nucleotide sequence ID" value="NZ_CP066776.1"/>
</dbReference>
<dbReference type="PANTHER" id="PTHR21022">
    <property type="entry name" value="PREPHENATE DEHYDRATASE P PROTEIN"/>
    <property type="match status" value="1"/>
</dbReference>
<dbReference type="GO" id="GO:0046417">
    <property type="term" value="P:chorismate metabolic process"/>
    <property type="evidence" value="ECO:0007669"/>
    <property type="project" value="InterPro"/>
</dbReference>
<evidence type="ECO:0000256" key="10">
    <source>
        <dbReference type="ARBA" id="ARBA00022605"/>
    </source>
</evidence>
<name>A0A6B3LBY6_9BACT</name>
<evidence type="ECO:0000256" key="14">
    <source>
        <dbReference type="ARBA" id="ARBA00023239"/>
    </source>
</evidence>
<keyword evidence="21" id="KW-1185">Reference proteome</keyword>
<dbReference type="Gene3D" id="3.30.70.260">
    <property type="match status" value="1"/>
</dbReference>
<dbReference type="PROSITE" id="PS51171">
    <property type="entry name" value="PREPHENATE_DEHYDR_3"/>
    <property type="match status" value="1"/>
</dbReference>
<comment type="catalytic activity">
    <reaction evidence="18">
        <text>prephenate + H(+) = 3-phenylpyruvate + CO2 + H2O</text>
        <dbReference type="Rhea" id="RHEA:21648"/>
        <dbReference type="ChEBI" id="CHEBI:15377"/>
        <dbReference type="ChEBI" id="CHEBI:15378"/>
        <dbReference type="ChEBI" id="CHEBI:16526"/>
        <dbReference type="ChEBI" id="CHEBI:18005"/>
        <dbReference type="ChEBI" id="CHEBI:29934"/>
        <dbReference type="EC" id="4.2.1.51"/>
    </reaction>
</comment>
<dbReference type="CDD" id="cd13630">
    <property type="entry name" value="PBP2_PDT_1"/>
    <property type="match status" value="1"/>
</dbReference>
<dbReference type="PROSITE" id="PS51671">
    <property type="entry name" value="ACT"/>
    <property type="match status" value="1"/>
</dbReference>
<dbReference type="InterPro" id="IPR018528">
    <property type="entry name" value="Preph_deHydtase_CS"/>
</dbReference>
<evidence type="ECO:0000256" key="8">
    <source>
        <dbReference type="ARBA" id="ARBA00014401"/>
    </source>
</evidence>
<dbReference type="FunFam" id="3.40.190.10:FF:000029">
    <property type="entry name" value="Chorismate mutase/Prephenate dehydratase"/>
    <property type="match status" value="1"/>
</dbReference>
<dbReference type="InterPro" id="IPR001086">
    <property type="entry name" value="Preph_deHydtase"/>
</dbReference>
<evidence type="ECO:0000256" key="12">
    <source>
        <dbReference type="ARBA" id="ARBA00023222"/>
    </source>
</evidence>
<evidence type="ECO:0000256" key="9">
    <source>
        <dbReference type="ARBA" id="ARBA00022490"/>
    </source>
</evidence>
<proteinExistence type="predicted"/>
<gene>
    <name evidence="20" type="primary">pheA</name>
    <name evidence="20" type="ORF">G3M56_008445</name>
</gene>
<keyword evidence="11" id="KW-0057">Aromatic amino acid biosynthesis</keyword>
<evidence type="ECO:0000313" key="20">
    <source>
        <dbReference type="EMBL" id="QQL43925.1"/>
    </source>
</evidence>
<keyword evidence="13" id="KW-0413">Isomerase</keyword>
<comment type="function">
    <text evidence="2">Catalyzes the Claisen rearrangement of chorismate to prephenate and the decarboxylation/dehydration of prephenate to phenylpyruvate.</text>
</comment>
<dbReference type="InterPro" id="IPR010957">
    <property type="entry name" value="G/b/e-P-prot_chorismate_mutase"/>
</dbReference>
<keyword evidence="12" id="KW-0584">Phenylalanine biosynthesis</keyword>
<dbReference type="InterPro" id="IPR045865">
    <property type="entry name" value="ACT-like_dom_sf"/>
</dbReference>
<dbReference type="SUPFAM" id="SSF53850">
    <property type="entry name" value="Periplasmic binding protein-like II"/>
    <property type="match status" value="1"/>
</dbReference>
<keyword evidence="15" id="KW-0511">Multifunctional enzyme</keyword>
<evidence type="ECO:0000256" key="5">
    <source>
        <dbReference type="ARBA" id="ARBA00004817"/>
    </source>
</evidence>
<dbReference type="AlphaFoldDB" id="A0A6B3LBY6"/>
<dbReference type="EMBL" id="CP066776">
    <property type="protein sequence ID" value="QQL43925.1"/>
    <property type="molecule type" value="Genomic_DNA"/>
</dbReference>
<evidence type="ECO:0000256" key="7">
    <source>
        <dbReference type="ARBA" id="ARBA00013147"/>
    </source>
</evidence>
<protein>
    <recommendedName>
        <fullName evidence="8">Bifunctional chorismate mutase/prephenate dehydratase</fullName>
        <ecNumber evidence="7">4.2.1.51</ecNumber>
        <ecNumber evidence="6">5.4.99.5</ecNumber>
    </recommendedName>
    <alternativeName>
        <fullName evidence="17">Chorismate mutase-prephenate dehydratase</fullName>
    </alternativeName>
    <alternativeName>
        <fullName evidence="16">p-protein</fullName>
    </alternativeName>
</protein>
<dbReference type="PIRSF" id="PIRSF001500">
    <property type="entry name" value="Chor_mut_pdt_Ppr"/>
    <property type="match status" value="1"/>
</dbReference>
<evidence type="ECO:0000256" key="4">
    <source>
        <dbReference type="ARBA" id="ARBA00004741"/>
    </source>
</evidence>
<keyword evidence="9" id="KW-0963">Cytoplasm</keyword>
<dbReference type="KEGG" id="soa:G3M56_008445"/>
<keyword evidence="14 20" id="KW-0456">Lyase</keyword>
<evidence type="ECO:0000256" key="19">
    <source>
        <dbReference type="PIRSR" id="PIRSR001500-2"/>
    </source>
</evidence>
<dbReference type="UniPathway" id="UPA00120">
    <property type="reaction ID" value="UER00203"/>
</dbReference>
<dbReference type="Pfam" id="PF01842">
    <property type="entry name" value="ACT"/>
    <property type="match status" value="1"/>
</dbReference>
<dbReference type="SUPFAM" id="SSF55021">
    <property type="entry name" value="ACT-like"/>
    <property type="match status" value="1"/>
</dbReference>
<dbReference type="NCBIfam" id="TIGR01807">
    <property type="entry name" value="CM_P2"/>
    <property type="match status" value="1"/>
</dbReference>
<dbReference type="SUPFAM" id="SSF48600">
    <property type="entry name" value="Chorismate mutase II"/>
    <property type="match status" value="1"/>
</dbReference>
<dbReference type="Gene3D" id="1.20.59.10">
    <property type="entry name" value="Chorismate mutase"/>
    <property type="match status" value="1"/>
</dbReference>
<dbReference type="SMART" id="SM00830">
    <property type="entry name" value="CM_2"/>
    <property type="match status" value="1"/>
</dbReference>
<dbReference type="GO" id="GO:0005737">
    <property type="term" value="C:cytoplasm"/>
    <property type="evidence" value="ECO:0007669"/>
    <property type="project" value="UniProtKB-SubCell"/>
</dbReference>
<comment type="catalytic activity">
    <reaction evidence="1">
        <text>chorismate = prephenate</text>
        <dbReference type="Rhea" id="RHEA:13897"/>
        <dbReference type="ChEBI" id="CHEBI:29748"/>
        <dbReference type="ChEBI" id="CHEBI:29934"/>
        <dbReference type="EC" id="5.4.99.5"/>
    </reaction>
</comment>
<comment type="subcellular location">
    <subcellularLocation>
        <location evidence="3">Cytoplasm</location>
    </subcellularLocation>
</comment>
<comment type="pathway">
    <text evidence="4">Amino-acid biosynthesis; L-phenylalanine biosynthesis; phenylpyruvate from prephenate: step 1/1.</text>
</comment>
<evidence type="ECO:0000256" key="3">
    <source>
        <dbReference type="ARBA" id="ARBA00004496"/>
    </source>
</evidence>
<evidence type="ECO:0000256" key="2">
    <source>
        <dbReference type="ARBA" id="ARBA00002364"/>
    </source>
</evidence>
<organism evidence="20 21">
    <name type="scientific">Sulfuriroseicoccus oceanibius</name>
    <dbReference type="NCBI Taxonomy" id="2707525"/>
    <lineage>
        <taxon>Bacteria</taxon>
        <taxon>Pseudomonadati</taxon>
        <taxon>Verrucomicrobiota</taxon>
        <taxon>Verrucomicrobiia</taxon>
        <taxon>Verrucomicrobiales</taxon>
        <taxon>Verrucomicrobiaceae</taxon>
        <taxon>Sulfuriroseicoccus</taxon>
    </lineage>
</organism>
<dbReference type="Gene3D" id="3.40.190.10">
    <property type="entry name" value="Periplasmic binding protein-like II"/>
    <property type="match status" value="2"/>
</dbReference>
<dbReference type="FunFam" id="3.30.70.260:FF:000012">
    <property type="entry name" value="Prephenate dehydratase"/>
    <property type="match status" value="1"/>
</dbReference>
<evidence type="ECO:0000313" key="21">
    <source>
        <dbReference type="Proteomes" id="UP000475117"/>
    </source>
</evidence>
<evidence type="ECO:0000256" key="17">
    <source>
        <dbReference type="ARBA" id="ARBA00031520"/>
    </source>
</evidence>
<dbReference type="Pfam" id="PF00800">
    <property type="entry name" value="PDT"/>
    <property type="match status" value="1"/>
</dbReference>